<dbReference type="InterPro" id="IPR051673">
    <property type="entry name" value="SSDNA_exonuclease_RecJ"/>
</dbReference>
<organism evidence="9 10">
    <name type="scientific">Balneatrix alpica</name>
    <dbReference type="NCBI Taxonomy" id="75684"/>
    <lineage>
        <taxon>Bacteria</taxon>
        <taxon>Pseudomonadati</taxon>
        <taxon>Pseudomonadota</taxon>
        <taxon>Gammaproteobacteria</taxon>
        <taxon>Oceanospirillales</taxon>
        <taxon>Balneatrichaceae</taxon>
        <taxon>Balneatrix</taxon>
    </lineage>
</organism>
<dbReference type="EMBL" id="JBHLZN010000001">
    <property type="protein sequence ID" value="MFB9885946.1"/>
    <property type="molecule type" value="Genomic_DNA"/>
</dbReference>
<dbReference type="InterPro" id="IPR001667">
    <property type="entry name" value="DDH_dom"/>
</dbReference>
<comment type="caution">
    <text evidence="9">The sequence shown here is derived from an EMBL/GenBank/DDBJ whole genome shotgun (WGS) entry which is preliminary data.</text>
</comment>
<dbReference type="Pfam" id="PF17768">
    <property type="entry name" value="RecJ_OB"/>
    <property type="match status" value="1"/>
</dbReference>
<evidence type="ECO:0000259" key="6">
    <source>
        <dbReference type="Pfam" id="PF01368"/>
    </source>
</evidence>
<reference evidence="9 10" key="1">
    <citation type="submission" date="2024-09" db="EMBL/GenBank/DDBJ databases">
        <authorList>
            <person name="Sun Q."/>
            <person name="Mori K."/>
        </authorList>
    </citation>
    <scope>NUCLEOTIDE SEQUENCE [LARGE SCALE GENOMIC DNA]</scope>
    <source>
        <strain evidence="9 10">ATCC 51285</strain>
    </source>
</reference>
<feature type="domain" description="DDH" evidence="6">
    <location>
        <begin position="73"/>
        <end position="229"/>
    </location>
</feature>
<dbReference type="SUPFAM" id="SSF64182">
    <property type="entry name" value="DHH phosphoesterases"/>
    <property type="match status" value="1"/>
</dbReference>
<dbReference type="InterPro" id="IPR003156">
    <property type="entry name" value="DHHA1_dom"/>
</dbReference>
<dbReference type="InterPro" id="IPR038763">
    <property type="entry name" value="DHH_sf"/>
</dbReference>
<name>A0ABV5ZCM4_9GAMM</name>
<gene>
    <name evidence="9" type="primary">recJ</name>
    <name evidence="9" type="ORF">ACFFLH_05950</name>
</gene>
<dbReference type="PANTHER" id="PTHR30255">
    <property type="entry name" value="SINGLE-STRANDED-DNA-SPECIFIC EXONUCLEASE RECJ"/>
    <property type="match status" value="1"/>
</dbReference>
<keyword evidence="4" id="KW-0378">Hydrolase</keyword>
<keyword evidence="3" id="KW-0540">Nuclease</keyword>
<evidence type="ECO:0000259" key="8">
    <source>
        <dbReference type="Pfam" id="PF17768"/>
    </source>
</evidence>
<keyword evidence="10" id="KW-1185">Reference proteome</keyword>
<evidence type="ECO:0000256" key="1">
    <source>
        <dbReference type="ARBA" id="ARBA00005915"/>
    </source>
</evidence>
<dbReference type="Gene3D" id="3.90.1640.30">
    <property type="match status" value="1"/>
</dbReference>
<evidence type="ECO:0000259" key="7">
    <source>
        <dbReference type="Pfam" id="PF02272"/>
    </source>
</evidence>
<keyword evidence="5 9" id="KW-0269">Exonuclease</keyword>
<dbReference type="InterPro" id="IPR041122">
    <property type="entry name" value="RecJ_OB"/>
</dbReference>
<accession>A0ABV5ZCM4</accession>
<proteinExistence type="inferred from homology"/>
<evidence type="ECO:0000256" key="4">
    <source>
        <dbReference type="ARBA" id="ARBA00022801"/>
    </source>
</evidence>
<dbReference type="Gene3D" id="3.10.310.30">
    <property type="match status" value="1"/>
</dbReference>
<dbReference type="InterPro" id="IPR004610">
    <property type="entry name" value="RecJ"/>
</dbReference>
<dbReference type="GO" id="GO:0004527">
    <property type="term" value="F:exonuclease activity"/>
    <property type="evidence" value="ECO:0007669"/>
    <property type="project" value="UniProtKB-KW"/>
</dbReference>
<comment type="similarity">
    <text evidence="1">Belongs to the RecJ family.</text>
</comment>
<dbReference type="PANTHER" id="PTHR30255:SF2">
    <property type="entry name" value="SINGLE-STRANDED-DNA-SPECIFIC EXONUCLEASE RECJ"/>
    <property type="match status" value="1"/>
</dbReference>
<evidence type="ECO:0000256" key="5">
    <source>
        <dbReference type="ARBA" id="ARBA00022839"/>
    </source>
</evidence>
<evidence type="ECO:0000313" key="9">
    <source>
        <dbReference type="EMBL" id="MFB9885946.1"/>
    </source>
</evidence>
<dbReference type="RefSeq" id="WP_027313989.1">
    <property type="nucleotide sequence ID" value="NZ_JBHLZN010000001.1"/>
</dbReference>
<feature type="domain" description="DHHA1" evidence="7">
    <location>
        <begin position="356"/>
        <end position="447"/>
    </location>
</feature>
<dbReference type="Pfam" id="PF01368">
    <property type="entry name" value="DHH"/>
    <property type="match status" value="1"/>
</dbReference>
<dbReference type="Proteomes" id="UP001589628">
    <property type="component" value="Unassembled WGS sequence"/>
</dbReference>
<dbReference type="NCBIfam" id="TIGR00644">
    <property type="entry name" value="recJ"/>
    <property type="match status" value="1"/>
</dbReference>
<protein>
    <recommendedName>
        <fullName evidence="2">Single-stranded-DNA-specific exonuclease RecJ</fullName>
    </recommendedName>
</protein>
<sequence length="570" mass="62979">MTDKLIQQRPLPAQLPAGLHGLSPLLQRIYAARGVEHVDQLQRGLQALAGVQQLHGLEEGVSLLTTAIEQQQHICIVGDFDCDGATSTALAILGLRELGARRVSYQVPNRFEHGYGLSPELVAQMPADIDLVVTVDNGIAAHQGVAAAQARGWRVLVTDHHLAGESLPAADAIINPNQPDCAFPSKALCGVGVMFYVLVALRQRLRERGHFTGEPPNLARFLDLVALGTVADVVPLDSNNRILVHQGLQRIRAGQARPGIQALLRVAGRVPSMLTAADLGFAIGPRLNAAGRLDDISVGIECLLTESEQLANFYADQLNEMNLARREIEQDMQYQALQELERLELNQQDLPWGLALYDPDWHQGVIGILASRIKDRTYRPVIAMARGERGEVKGSARSIPGLHIRDALAAVDARHPGLLQRFGGHAMAAGLTLDEADLAQFRQAFDVEVRNRLRPTDLQAILETDGELPPALMNLDTAWLLRQAGPWGQHFPEPLFEGEFELRQQRIVGERHLKLVVGNSQGQWEGIHFNADLRLWPSQSRRARLVYRLDINEFRGETRLQLMVEYLQAC</sequence>
<dbReference type="Pfam" id="PF02272">
    <property type="entry name" value="DHHA1"/>
    <property type="match status" value="1"/>
</dbReference>
<evidence type="ECO:0000256" key="2">
    <source>
        <dbReference type="ARBA" id="ARBA00019841"/>
    </source>
</evidence>
<feature type="domain" description="RecJ OB" evidence="8">
    <location>
        <begin position="464"/>
        <end position="565"/>
    </location>
</feature>
<evidence type="ECO:0000313" key="10">
    <source>
        <dbReference type="Proteomes" id="UP001589628"/>
    </source>
</evidence>
<evidence type="ECO:0000256" key="3">
    <source>
        <dbReference type="ARBA" id="ARBA00022722"/>
    </source>
</evidence>